<feature type="region of interest" description="Disordered" evidence="1">
    <location>
        <begin position="1"/>
        <end position="35"/>
    </location>
</feature>
<feature type="compositionally biased region" description="Basic residues" evidence="1">
    <location>
        <begin position="1"/>
        <end position="11"/>
    </location>
</feature>
<feature type="domain" description="Transglutaminase-like" evidence="2">
    <location>
        <begin position="197"/>
        <end position="258"/>
    </location>
</feature>
<evidence type="ECO:0000256" key="1">
    <source>
        <dbReference type="SAM" id="MobiDB-lite"/>
    </source>
</evidence>
<dbReference type="PANTHER" id="PTHR33490">
    <property type="entry name" value="BLR5614 PROTEIN-RELATED"/>
    <property type="match status" value="1"/>
</dbReference>
<sequence>MTTAAKKKRPPPSRIEVAEPAKPPRSRANGVGAAPPPARRFKIDCTLGYQLAQSTSFLFQIHAQHGRDQQVLAEALTLDPSIPSHVFPDPLEHHRFLRLQAPAGAFTVHYAATVLVEPRVWNTAAAEVPVSELPDSVLHHLMPTRYCESDLLGNAAFKMFGQHPPGYQRVQAISDWIHDNVDYKVGSSTATTTAADVFRNRAGVCRDFAHLGVTFCRALNIPARLVVGYAKFQEPPPDFHAVFEAYLGGEWMLFDPTRMSPVEDLVRIAAGRDAKDVAFSTIFGPVQMLNMAPLIEEEKPSAG</sequence>
<dbReference type="Gene3D" id="3.10.620.30">
    <property type="match status" value="1"/>
</dbReference>
<organism evidence="3 4">
    <name type="scientific">Aquincola tertiaricarbonis</name>
    <dbReference type="NCBI Taxonomy" id="391953"/>
    <lineage>
        <taxon>Bacteria</taxon>
        <taxon>Pseudomonadati</taxon>
        <taxon>Pseudomonadota</taxon>
        <taxon>Betaproteobacteria</taxon>
        <taxon>Burkholderiales</taxon>
        <taxon>Sphaerotilaceae</taxon>
        <taxon>Aquincola</taxon>
    </lineage>
</organism>
<dbReference type="RefSeq" id="WP_250198028.1">
    <property type="nucleotide sequence ID" value="NZ_CP097636.1"/>
</dbReference>
<keyword evidence="4" id="KW-1185">Reference proteome</keyword>
<dbReference type="Proteomes" id="UP001056201">
    <property type="component" value="Chromosome 2"/>
</dbReference>
<dbReference type="InterPro" id="IPR038765">
    <property type="entry name" value="Papain-like_cys_pep_sf"/>
</dbReference>
<name>A0ABY4SB24_AQUTE</name>
<dbReference type="SMART" id="SM00460">
    <property type="entry name" value="TGc"/>
    <property type="match status" value="1"/>
</dbReference>
<dbReference type="EMBL" id="CP097636">
    <property type="protein sequence ID" value="URI09805.1"/>
    <property type="molecule type" value="Genomic_DNA"/>
</dbReference>
<dbReference type="PANTHER" id="PTHR33490:SF12">
    <property type="entry name" value="BLL5557 PROTEIN"/>
    <property type="match status" value="1"/>
</dbReference>
<proteinExistence type="predicted"/>
<dbReference type="Gene3D" id="2.60.40.2250">
    <property type="match status" value="1"/>
</dbReference>
<reference evidence="3" key="1">
    <citation type="submission" date="2022-05" db="EMBL/GenBank/DDBJ databases">
        <title>An RpoN-dependent PEP-CTERM gene is involved in floc formation of an Aquincola tertiaricarbonis strain.</title>
        <authorList>
            <person name="Qiu D."/>
            <person name="Xia M."/>
        </authorList>
    </citation>
    <scope>NUCLEOTIDE SEQUENCE</scope>
    <source>
        <strain evidence="3">RN12</strain>
    </source>
</reference>
<dbReference type="InterPro" id="IPR002931">
    <property type="entry name" value="Transglutaminase-like"/>
</dbReference>
<dbReference type="Pfam" id="PF21295">
    <property type="entry name" value="Bact_transglu_N_2"/>
    <property type="match status" value="1"/>
</dbReference>
<evidence type="ECO:0000313" key="4">
    <source>
        <dbReference type="Proteomes" id="UP001056201"/>
    </source>
</evidence>
<gene>
    <name evidence="3" type="ORF">MW290_30130</name>
</gene>
<dbReference type="InterPro" id="IPR048930">
    <property type="entry name" value="Bact_transglu_N_2"/>
</dbReference>
<accession>A0ABY4SB24</accession>
<evidence type="ECO:0000313" key="3">
    <source>
        <dbReference type="EMBL" id="URI09805.1"/>
    </source>
</evidence>
<protein>
    <submittedName>
        <fullName evidence="3">Transglutaminase family protein</fullName>
    </submittedName>
</protein>
<dbReference type="Pfam" id="PF01841">
    <property type="entry name" value="Transglut_core"/>
    <property type="match status" value="1"/>
</dbReference>
<dbReference type="SUPFAM" id="SSF54001">
    <property type="entry name" value="Cysteine proteinases"/>
    <property type="match status" value="1"/>
</dbReference>
<evidence type="ECO:0000259" key="2">
    <source>
        <dbReference type="SMART" id="SM00460"/>
    </source>
</evidence>